<keyword evidence="3" id="KW-1185">Reference proteome</keyword>
<gene>
    <name evidence="2" type="ORF">SUNI508_13390</name>
</gene>
<keyword evidence="1" id="KW-0732">Signal</keyword>
<organism evidence="2 3">
    <name type="scientific">Seiridium unicorne</name>
    <dbReference type="NCBI Taxonomy" id="138068"/>
    <lineage>
        <taxon>Eukaryota</taxon>
        <taxon>Fungi</taxon>
        <taxon>Dikarya</taxon>
        <taxon>Ascomycota</taxon>
        <taxon>Pezizomycotina</taxon>
        <taxon>Sordariomycetes</taxon>
        <taxon>Xylariomycetidae</taxon>
        <taxon>Amphisphaeriales</taxon>
        <taxon>Sporocadaceae</taxon>
        <taxon>Seiridium</taxon>
    </lineage>
</organism>
<protein>
    <submittedName>
        <fullName evidence="2">Uncharacterized protein</fullName>
    </submittedName>
</protein>
<reference evidence="2 3" key="1">
    <citation type="journal article" date="2024" name="J. Plant Pathol.">
        <title>Sequence and assembly of the genome of Seiridium unicorne, isolate CBS 538.82, causal agent of cypress canker disease.</title>
        <authorList>
            <person name="Scali E."/>
            <person name="Rocca G.D."/>
            <person name="Danti R."/>
            <person name="Garbelotto M."/>
            <person name="Barberini S."/>
            <person name="Baroncelli R."/>
            <person name="Emiliani G."/>
        </authorList>
    </citation>
    <scope>NUCLEOTIDE SEQUENCE [LARGE SCALE GENOMIC DNA]</scope>
    <source>
        <strain evidence="2 3">BM-138-508</strain>
    </source>
</reference>
<comment type="caution">
    <text evidence="2">The sequence shown here is derived from an EMBL/GenBank/DDBJ whole genome shotgun (WGS) entry which is preliminary data.</text>
</comment>
<dbReference type="Proteomes" id="UP001408356">
    <property type="component" value="Unassembled WGS sequence"/>
</dbReference>
<evidence type="ECO:0000256" key="1">
    <source>
        <dbReference type="SAM" id="SignalP"/>
    </source>
</evidence>
<feature type="signal peptide" evidence="1">
    <location>
        <begin position="1"/>
        <end position="18"/>
    </location>
</feature>
<feature type="chain" id="PRO_5045483177" evidence="1">
    <location>
        <begin position="19"/>
        <end position="198"/>
    </location>
</feature>
<sequence length="198" mass="21880">MIKFTVTIILAIVTLVGALTDHTIIATFNHLSGQDDFDNPTRIIGNFVDKLTNPSTVDLARIPDGSTGVTPFSPPNVALYQQDRPSAPAIVLSRHHAVELFDLDYFYFGCTFGPAKIIKVGVSRCLVTARGFRNGSIVAVQTFEFRPKLTLRTGMVKAQLSVGYRNIDKVTFTTDNYRVTRSGRTLLDNIKYTVHEGV</sequence>
<proteinExistence type="predicted"/>
<name>A0ABR2VD67_9PEZI</name>
<evidence type="ECO:0000313" key="3">
    <source>
        <dbReference type="Proteomes" id="UP001408356"/>
    </source>
</evidence>
<evidence type="ECO:0000313" key="2">
    <source>
        <dbReference type="EMBL" id="KAK9424868.1"/>
    </source>
</evidence>
<accession>A0ABR2VD67</accession>
<dbReference type="EMBL" id="JARVKF010000029">
    <property type="protein sequence ID" value="KAK9424868.1"/>
    <property type="molecule type" value="Genomic_DNA"/>
</dbReference>